<protein>
    <submittedName>
        <fullName evidence="1">Uncharacterized protein</fullName>
    </submittedName>
</protein>
<accession>A0ACB9GUE2</accession>
<name>A0ACB9GUE2_9ASTR</name>
<keyword evidence="2" id="KW-1185">Reference proteome</keyword>
<reference evidence="1 2" key="2">
    <citation type="journal article" date="2022" name="Mol. Ecol. Resour.">
        <title>The genomes of chicory, endive, great burdock and yacon provide insights into Asteraceae paleo-polyploidization history and plant inulin production.</title>
        <authorList>
            <person name="Fan W."/>
            <person name="Wang S."/>
            <person name="Wang H."/>
            <person name="Wang A."/>
            <person name="Jiang F."/>
            <person name="Liu H."/>
            <person name="Zhao H."/>
            <person name="Xu D."/>
            <person name="Zhang Y."/>
        </authorList>
    </citation>
    <scope>NUCLEOTIDE SEQUENCE [LARGE SCALE GENOMIC DNA]</scope>
    <source>
        <strain evidence="2">cv. Yunnan</strain>
        <tissue evidence="1">Leaves</tissue>
    </source>
</reference>
<comment type="caution">
    <text evidence="1">The sequence shown here is derived from an EMBL/GenBank/DDBJ whole genome shotgun (WGS) entry which is preliminary data.</text>
</comment>
<sequence>MPGVYDYSCGTSKGWKLPDMMFATRRSLSDATNAVAKQLEIVYSSLAKLLIHPGQLLICHRRLCLCHRFQIKELQSSLPASPKVFQDVAEEARNAPPASNGLNISEASSSSCIFGRTFSGFSCLFSPNRQ</sequence>
<proteinExistence type="predicted"/>
<evidence type="ECO:0000313" key="1">
    <source>
        <dbReference type="EMBL" id="KAI3787239.1"/>
    </source>
</evidence>
<gene>
    <name evidence="1" type="ORF">L1987_41579</name>
</gene>
<reference evidence="2" key="1">
    <citation type="journal article" date="2022" name="Mol. Ecol. Resour.">
        <title>The genomes of chicory, endive, great burdock and yacon provide insights into Asteraceae palaeo-polyploidization history and plant inulin production.</title>
        <authorList>
            <person name="Fan W."/>
            <person name="Wang S."/>
            <person name="Wang H."/>
            <person name="Wang A."/>
            <person name="Jiang F."/>
            <person name="Liu H."/>
            <person name="Zhao H."/>
            <person name="Xu D."/>
            <person name="Zhang Y."/>
        </authorList>
    </citation>
    <scope>NUCLEOTIDE SEQUENCE [LARGE SCALE GENOMIC DNA]</scope>
    <source>
        <strain evidence="2">cv. Yunnan</strain>
    </source>
</reference>
<dbReference type="Proteomes" id="UP001056120">
    <property type="component" value="Linkage Group LG13"/>
</dbReference>
<evidence type="ECO:0000313" key="2">
    <source>
        <dbReference type="Proteomes" id="UP001056120"/>
    </source>
</evidence>
<organism evidence="1 2">
    <name type="scientific">Smallanthus sonchifolius</name>
    <dbReference type="NCBI Taxonomy" id="185202"/>
    <lineage>
        <taxon>Eukaryota</taxon>
        <taxon>Viridiplantae</taxon>
        <taxon>Streptophyta</taxon>
        <taxon>Embryophyta</taxon>
        <taxon>Tracheophyta</taxon>
        <taxon>Spermatophyta</taxon>
        <taxon>Magnoliopsida</taxon>
        <taxon>eudicotyledons</taxon>
        <taxon>Gunneridae</taxon>
        <taxon>Pentapetalae</taxon>
        <taxon>asterids</taxon>
        <taxon>campanulids</taxon>
        <taxon>Asterales</taxon>
        <taxon>Asteraceae</taxon>
        <taxon>Asteroideae</taxon>
        <taxon>Heliantheae alliance</taxon>
        <taxon>Millerieae</taxon>
        <taxon>Smallanthus</taxon>
    </lineage>
</organism>
<dbReference type="EMBL" id="CM042030">
    <property type="protein sequence ID" value="KAI3787239.1"/>
    <property type="molecule type" value="Genomic_DNA"/>
</dbReference>